<sequence>MPGPKGAGELVEQVFEHVTGLWWPEADEDKLREMARAWRDFADALEDVAQAGSAAAHRVTGEYEGAAIDAFAAFWRRYSDGDKGALPDMAHACRAMAQACEEYADEVARAKEQVIEQVTILGATILAGLGLAVATAGVSAGASAAATTTLINFCRMVGIGLSRALAQILARTMVGAAFGAVEAVSVDLLVAKPMNAAFGNPVEVSLDGVAKTALAGAAGGGIAGGAAGAAVRTGSQAGAKLASTMDSPIIQALAGGAAGATSEYIATGQVTTTGVLFGAIGGAAGGSTGTKTRHAVAPKIFNTPQKISKQQFEQMSALLRDKAGHLSDDIVVQGSRAGYTALRTSDIDIAIRVDADKFDQLIHERFGTPNPGSAKERTMLHAIETGKIQAGEAGLRALRKELEQIAGMDVDVSIVKSGGPFDNKPRMPIQ</sequence>
<dbReference type="Proteomes" id="UP000070188">
    <property type="component" value="Unassembled WGS sequence"/>
</dbReference>
<dbReference type="SUPFAM" id="SSF81301">
    <property type="entry name" value="Nucleotidyltransferase"/>
    <property type="match status" value="1"/>
</dbReference>
<feature type="domain" description="Polymerase nucleotidyl transferase" evidence="1">
    <location>
        <begin position="322"/>
        <end position="416"/>
    </location>
</feature>
<evidence type="ECO:0000259" key="1">
    <source>
        <dbReference type="Pfam" id="PF01909"/>
    </source>
</evidence>
<reference evidence="4 8" key="2">
    <citation type="submission" date="2015-02" db="EMBL/GenBank/DDBJ databases">
        <title>Physiological reanalysis, assessment of diazotrophy, and genome sequences of multiple isolates of Streptomyces thermoautotrophicus.</title>
        <authorList>
            <person name="MacKellar D.C."/>
            <person name="Lieber L."/>
            <person name="Norman J."/>
            <person name="Bolger A."/>
            <person name="Tobin C."/>
            <person name="Murray J.W."/>
            <person name="Prell J."/>
        </authorList>
    </citation>
    <scope>NUCLEOTIDE SEQUENCE [LARGE SCALE GENOMIC DNA]</scope>
    <source>
        <strain evidence="4 8">UBT1</strain>
    </source>
</reference>
<name>A0A132N5Q0_9ACTN</name>
<dbReference type="Pfam" id="PF25547">
    <property type="entry name" value="WXG100_2"/>
    <property type="match status" value="1"/>
</dbReference>
<dbReference type="InterPro" id="IPR002934">
    <property type="entry name" value="Polymerase_NTP_transf_dom"/>
</dbReference>
<dbReference type="GO" id="GO:0016779">
    <property type="term" value="F:nucleotidyltransferase activity"/>
    <property type="evidence" value="ECO:0007669"/>
    <property type="project" value="InterPro"/>
</dbReference>
<dbReference type="EMBL" id="JYIK01001002">
    <property type="protein sequence ID" value="KWX08203.1"/>
    <property type="molecule type" value="Genomic_DNA"/>
</dbReference>
<dbReference type="PATRIC" id="fig|1469144.10.peg.1861"/>
<keyword evidence="6" id="KW-1185">Reference proteome</keyword>
<evidence type="ECO:0000259" key="2">
    <source>
        <dbReference type="Pfam" id="PF25547"/>
    </source>
</evidence>
<evidence type="ECO:0000313" key="8">
    <source>
        <dbReference type="Proteomes" id="UP000070659"/>
    </source>
</evidence>
<dbReference type="SUPFAM" id="SSF140453">
    <property type="entry name" value="EsxAB dimer-like"/>
    <property type="match status" value="1"/>
</dbReference>
<dbReference type="InterPro" id="IPR043519">
    <property type="entry name" value="NT_sf"/>
</dbReference>
<reference evidence="6" key="3">
    <citation type="submission" date="2015-04" db="EMBL/GenBank/DDBJ databases">
        <title>Physiological reanalysis, assessment of diazotrophy, and genome sequences of multiple isolates of Streptomyces thermoautotrophicus.</title>
        <authorList>
            <person name="MacKellar D.C."/>
            <person name="Lieber L."/>
            <person name="Norman J."/>
            <person name="Bolger A."/>
            <person name="Tobin C."/>
            <person name="Murray J.W."/>
            <person name="Chang R."/>
            <person name="Ford T."/>
            <person name="Nguyen P.Q."/>
            <person name="Woodward J."/>
            <person name="Permingeat H."/>
            <person name="Joshi N.S."/>
            <person name="Silver P.A."/>
            <person name="Usadel B."/>
            <person name="Rutherford A.W."/>
            <person name="Friesen M."/>
            <person name="Prell J."/>
        </authorList>
    </citation>
    <scope>NUCLEOTIDE SEQUENCE [LARGE SCALE GENOMIC DNA]</scope>
    <source>
        <strain evidence="6">H1</strain>
    </source>
</reference>
<dbReference type="EMBL" id="JYIJ01000012">
    <property type="protein sequence ID" value="KWX05326.1"/>
    <property type="molecule type" value="Genomic_DNA"/>
</dbReference>
<dbReference type="Proteomes" id="UP000070659">
    <property type="component" value="Unassembled WGS sequence"/>
</dbReference>
<dbReference type="Proteomes" id="UP000070598">
    <property type="component" value="Unassembled WGS sequence"/>
</dbReference>
<reference evidence="7" key="1">
    <citation type="submission" date="2015-02" db="EMBL/GenBank/DDBJ databases">
        <title>Physiological reanalysis, assessment of diazotrophy, and genome sequences of multiple isolates of Streptomyces thermoautotrophicus.</title>
        <authorList>
            <person name="MacKellar D.C."/>
            <person name="Lieber L."/>
            <person name="Norman J."/>
            <person name="Bolger A."/>
            <person name="Tobin C."/>
            <person name="Murray J.W."/>
            <person name="Friesen M."/>
            <person name="Prell J."/>
        </authorList>
    </citation>
    <scope>NUCLEOTIDE SEQUENCE [LARGE SCALE GENOMIC DNA]</scope>
    <source>
        <strain evidence="7">UBT1</strain>
    </source>
</reference>
<comment type="caution">
    <text evidence="4">The sequence shown here is derived from an EMBL/GenBank/DDBJ whole genome shotgun (WGS) entry which is preliminary data.</text>
</comment>
<accession>A0A132N5Q0</accession>
<feature type="domain" description="Outer membrane channel protein CpnT-like N-terminal" evidence="2">
    <location>
        <begin position="2"/>
        <end position="148"/>
    </location>
</feature>
<proteinExistence type="predicted"/>
<protein>
    <submittedName>
        <fullName evidence="4">Uncharacterized protein</fullName>
    </submittedName>
</protein>
<dbReference type="EMBL" id="LAXD01000001">
    <property type="protein sequence ID" value="KWX00691.1"/>
    <property type="molecule type" value="Genomic_DNA"/>
</dbReference>
<dbReference type="Gene3D" id="1.10.287.1060">
    <property type="entry name" value="ESAT-6-like"/>
    <property type="match status" value="1"/>
</dbReference>
<evidence type="ECO:0000313" key="5">
    <source>
        <dbReference type="EMBL" id="KWX08203.1"/>
    </source>
</evidence>
<gene>
    <name evidence="3" type="ORF">LI90_1714</name>
    <name evidence="4" type="ORF">TH66_03605</name>
    <name evidence="5" type="ORF">TR74_16015</name>
</gene>
<dbReference type="RefSeq" id="WP_066886362.1">
    <property type="nucleotide sequence ID" value="NZ_JYIJ01000012.1"/>
</dbReference>
<dbReference type="STRING" id="1469144.LI90_1714"/>
<evidence type="ECO:0000313" key="3">
    <source>
        <dbReference type="EMBL" id="KWX00691.1"/>
    </source>
</evidence>
<reference evidence="3" key="4">
    <citation type="submission" date="2015-04" db="EMBL/GenBank/DDBJ databases">
        <title>Physiological reanalysis, assessment of diazotrophy, and genome sequences of multiple isolates of Streptomyces thermoautotrophicus.</title>
        <authorList>
            <person name="MacKellar D.C."/>
            <person name="Lieber L."/>
            <person name="Norman J."/>
            <person name="Bolger A."/>
            <person name="Tobin C."/>
            <person name="Murray J.W."/>
            <person name="Woodward J."/>
            <person name="Friesen M."/>
            <person name="Prell J."/>
        </authorList>
    </citation>
    <scope>NUCLEOTIDE SEQUENCE [LARGE SCALE GENOMIC DNA]</scope>
    <source>
        <strain evidence="3">H1</strain>
    </source>
</reference>
<dbReference type="InterPro" id="IPR057746">
    <property type="entry name" value="CpnT-like_N"/>
</dbReference>
<dbReference type="Pfam" id="PF01909">
    <property type="entry name" value="NTP_transf_2"/>
    <property type="match status" value="1"/>
</dbReference>
<evidence type="ECO:0000313" key="7">
    <source>
        <dbReference type="Proteomes" id="UP000070598"/>
    </source>
</evidence>
<dbReference type="AlphaFoldDB" id="A0A132N5Q0"/>
<organism evidence="4 8">
    <name type="scientific">Carbonactinospora thermoautotrophica</name>
    <dbReference type="NCBI Taxonomy" id="1469144"/>
    <lineage>
        <taxon>Bacteria</taxon>
        <taxon>Bacillati</taxon>
        <taxon>Actinomycetota</taxon>
        <taxon>Actinomycetes</taxon>
        <taxon>Kitasatosporales</taxon>
        <taxon>Carbonactinosporaceae</taxon>
        <taxon>Carbonactinospora</taxon>
    </lineage>
</organism>
<evidence type="ECO:0000313" key="6">
    <source>
        <dbReference type="Proteomes" id="UP000070188"/>
    </source>
</evidence>
<evidence type="ECO:0000313" key="4">
    <source>
        <dbReference type="EMBL" id="KWX05326.1"/>
    </source>
</evidence>
<dbReference type="InterPro" id="IPR036689">
    <property type="entry name" value="ESAT-6-like_sf"/>
</dbReference>